<sequence>MLYDFIQQHRSWLLDHARKLREARGQVALDPKMEQGFSLFLDQLVDSLKIEQERGMYSSSAISGPASGVPSQSAIGSTASVQGAQMYDLGISLDDMVHSYGDLCHSIVGLAEAHDLRMEVAEYRLLNHCLDSAIANAVSEYSFRHDSAATIASERDEHRRLTALSEQFRKHLGTATTAIAALKARELTLGGITGTILERSLLNLDAILNELPSEAAAARPSPALLDLFSLATFLEQIAATMGPCAVALSQHLTLAPVDHSLALAGSPDMLQAAVICLLQACLDQSHPGDEITLQGYRRGKYIMIDILCPSHWLGTDDEAAALLVARRLLADNSGQLQVRDHAGEPLTFSLRLPRHHLPT</sequence>
<name>A0A7W2EQ44_9BURK</name>
<accession>A0A7W2EQ44</accession>
<dbReference type="RefSeq" id="WP_182160733.1">
    <property type="nucleotide sequence ID" value="NZ_JACEZT010000003.1"/>
</dbReference>
<evidence type="ECO:0000313" key="2">
    <source>
        <dbReference type="Proteomes" id="UP000534388"/>
    </source>
</evidence>
<dbReference type="SUPFAM" id="SSF55874">
    <property type="entry name" value="ATPase domain of HSP90 chaperone/DNA topoisomerase II/histidine kinase"/>
    <property type="match status" value="1"/>
</dbReference>
<proteinExistence type="predicted"/>
<dbReference type="InterPro" id="IPR036890">
    <property type="entry name" value="HATPase_C_sf"/>
</dbReference>
<dbReference type="EMBL" id="JACEZT010000003">
    <property type="protein sequence ID" value="MBA5636586.1"/>
    <property type="molecule type" value="Genomic_DNA"/>
</dbReference>
<dbReference type="AlphaFoldDB" id="A0A7W2EQ44"/>
<keyword evidence="2" id="KW-1185">Reference proteome</keyword>
<dbReference type="Proteomes" id="UP000534388">
    <property type="component" value="Unassembled WGS sequence"/>
</dbReference>
<comment type="caution">
    <text evidence="1">The sequence shown here is derived from an EMBL/GenBank/DDBJ whole genome shotgun (WGS) entry which is preliminary data.</text>
</comment>
<evidence type="ECO:0000313" key="1">
    <source>
        <dbReference type="EMBL" id="MBA5636586.1"/>
    </source>
</evidence>
<protein>
    <submittedName>
        <fullName evidence="1">Uncharacterized protein</fullName>
    </submittedName>
</protein>
<reference evidence="1 2" key="1">
    <citation type="submission" date="2020-07" db="EMBL/GenBank/DDBJ databases">
        <title>Novel species isolated from subtropical streams in China.</title>
        <authorList>
            <person name="Lu H."/>
        </authorList>
    </citation>
    <scope>NUCLEOTIDE SEQUENCE [LARGE SCALE GENOMIC DNA]</scope>
    <source>
        <strain evidence="1 2">LX20W</strain>
    </source>
</reference>
<gene>
    <name evidence="1" type="ORF">H3H37_05910</name>
</gene>
<organism evidence="1 2">
    <name type="scientific">Rugamonas brunnea</name>
    <dbReference type="NCBI Taxonomy" id="2758569"/>
    <lineage>
        <taxon>Bacteria</taxon>
        <taxon>Pseudomonadati</taxon>
        <taxon>Pseudomonadota</taxon>
        <taxon>Betaproteobacteria</taxon>
        <taxon>Burkholderiales</taxon>
        <taxon>Oxalobacteraceae</taxon>
        <taxon>Telluria group</taxon>
        <taxon>Rugamonas</taxon>
    </lineage>
</organism>